<dbReference type="Proteomes" id="UP000325902">
    <property type="component" value="Unassembled WGS sequence"/>
</dbReference>
<proteinExistence type="predicted"/>
<gene>
    <name evidence="2" type="ORF">DBV05_g8754</name>
</gene>
<feature type="compositionally biased region" description="Acidic residues" evidence="1">
    <location>
        <begin position="166"/>
        <end position="190"/>
    </location>
</feature>
<protein>
    <submittedName>
        <fullName evidence="2">Uncharacterized protein</fullName>
    </submittedName>
</protein>
<organism evidence="2 3">
    <name type="scientific">Lasiodiplodia theobromae</name>
    <dbReference type="NCBI Taxonomy" id="45133"/>
    <lineage>
        <taxon>Eukaryota</taxon>
        <taxon>Fungi</taxon>
        <taxon>Dikarya</taxon>
        <taxon>Ascomycota</taxon>
        <taxon>Pezizomycotina</taxon>
        <taxon>Dothideomycetes</taxon>
        <taxon>Dothideomycetes incertae sedis</taxon>
        <taxon>Botryosphaeriales</taxon>
        <taxon>Botryosphaeriaceae</taxon>
        <taxon>Lasiodiplodia</taxon>
    </lineage>
</organism>
<evidence type="ECO:0000313" key="2">
    <source>
        <dbReference type="EMBL" id="KAB2572601.1"/>
    </source>
</evidence>
<feature type="region of interest" description="Disordered" evidence="1">
    <location>
        <begin position="53"/>
        <end position="83"/>
    </location>
</feature>
<feature type="region of interest" description="Disordered" evidence="1">
    <location>
        <begin position="161"/>
        <end position="190"/>
    </location>
</feature>
<comment type="caution">
    <text evidence="2">The sequence shown here is derived from an EMBL/GenBank/DDBJ whole genome shotgun (WGS) entry which is preliminary data.</text>
</comment>
<name>A0A5N5D4R3_9PEZI</name>
<keyword evidence="3" id="KW-1185">Reference proteome</keyword>
<dbReference type="EMBL" id="VCHE01000075">
    <property type="protein sequence ID" value="KAB2572601.1"/>
    <property type="molecule type" value="Genomic_DNA"/>
</dbReference>
<accession>A0A5N5D4R3</accession>
<sequence length="190" mass="20109">MIKRPRCIAICASGNACPHLRLPKLSFCLYHEHRTSIWPPAYIFTIPRPRTFNAHQQPSSASDAGSGLSPTARTATLPPTPPPAYRPGLLFLVDGGGSGEPTTTAAAAMTVCASCATYCREHHGKSPATAAGPPPYSWDSAEAAAVLRAFTSAELMNELEGRSALDDSDYDGSIDDDEEGVDCDSDEGEL</sequence>
<evidence type="ECO:0000256" key="1">
    <source>
        <dbReference type="SAM" id="MobiDB-lite"/>
    </source>
</evidence>
<dbReference type="AlphaFoldDB" id="A0A5N5D4R3"/>
<evidence type="ECO:0000313" key="3">
    <source>
        <dbReference type="Proteomes" id="UP000325902"/>
    </source>
</evidence>
<reference evidence="2 3" key="1">
    <citation type="journal article" date="2019" name="Sci. Rep.">
        <title>A multi-omics analysis of the grapevine pathogen Lasiodiplodia theobromae reveals that temperature affects the expression of virulence- and pathogenicity-related genes.</title>
        <authorList>
            <person name="Felix C."/>
            <person name="Meneses R."/>
            <person name="Goncalves M.F.M."/>
            <person name="Tilleman L."/>
            <person name="Duarte A.S."/>
            <person name="Jorrin-Novo J.V."/>
            <person name="Van de Peer Y."/>
            <person name="Deforce D."/>
            <person name="Van Nieuwerburgh F."/>
            <person name="Esteves A.C."/>
            <person name="Alves A."/>
        </authorList>
    </citation>
    <scope>NUCLEOTIDE SEQUENCE [LARGE SCALE GENOMIC DNA]</scope>
    <source>
        <strain evidence="2 3">LA-SOL3</strain>
    </source>
</reference>
<feature type="compositionally biased region" description="Polar residues" evidence="1">
    <location>
        <begin position="53"/>
        <end position="63"/>
    </location>
</feature>